<dbReference type="InterPro" id="IPR017896">
    <property type="entry name" value="4Fe4S_Fe-S-bd"/>
</dbReference>
<dbReference type="InterPro" id="IPR021655">
    <property type="entry name" value="Put_metal-bd"/>
</dbReference>
<reference evidence="3 4" key="1">
    <citation type="submission" date="2013-05" db="EMBL/GenBank/DDBJ databases">
        <title>Genome assembly of Chondromyces apiculatus DSM 436.</title>
        <authorList>
            <person name="Sharma G."/>
            <person name="Khatri I."/>
            <person name="Kaur C."/>
            <person name="Mayilraj S."/>
            <person name="Subramanian S."/>
        </authorList>
    </citation>
    <scope>NUCLEOTIDE SEQUENCE [LARGE SCALE GENOMIC DNA]</scope>
    <source>
        <strain evidence="3 4">DSM 436</strain>
    </source>
</reference>
<comment type="caution">
    <text evidence="3">The sequence shown here is derived from an EMBL/GenBank/DDBJ whole genome shotgun (WGS) entry which is preliminary data.</text>
</comment>
<dbReference type="EMBL" id="ASRX01000067">
    <property type="protein sequence ID" value="EYF02010.1"/>
    <property type="molecule type" value="Genomic_DNA"/>
</dbReference>
<name>A0A017SZJ7_9BACT</name>
<sequence>MSRTVFFARLASPRSWLALTFAAAALVAAASGCSNPAYCFDDCPGDATTVTTGTQGSGGDGVGGCLLNCGGSGGNGGAGGQEVCVPDDPPTELCDNRDNDCNGFVDDIFDIDYEALTSCGTCSKNCLQELLNNDPDSIACVPSTNPGVEPGTCSGSCAADYHDLDGNGSCEYYCLGSAQPEALCNGIDDDCDGAIDEDVNRCDSTADCGACGYACSAPHATPSCLNNGQTPCTLLNTHCVIDDPADPSDGCECSGPGNCWWDLDGVYATGCEYQCDPTNNGVEICGDGIDNDCDGLLDGADDLSGDPSINVPCFGDPDGVCATTAHAGMTACINGQVTCAGPNVLIENQSQELCNGLDDDCDGQVDDNPSDIGGSCGVSNVFPCSFGTYQCLPPGPSDPPGPPAPRCVGAINPGIEICNGIDDDCDSAIDFTVATSSPPTDIGNICGNTFPPPPPGVPTHCSPGTSACVGGVLVCQNAVGPLSLDTCGVDADCNGSLTNQPNFNTDVANCGACGNNCYATSVHSIQACVNGSCQSQGCQPGYWDLDNDGSCEYACSFVQAQEVCNGEDDDCDGQIDEGVIAPSPVQICGVSPSATSPECTTGVTVTCNTGAWQCSFPPGVCSGNTCAATPELCDNLDNNCNGINNENVPSWGQPCSSDDGQGISHGACRTSGTYVCSSPTAVTCNAVKANCASLPGGCTEACDGIDNDCDGSVDETFNSKGSDPAYFVRPTVTRITGNTWVYTYEASRANAPTLGATDPGDPGSGNGYHCSGSSCPAGIPAAPAGVTLDRTRSCSVQNRIPWFNVTPVEAEQTCNAAGGTLCSTSVWTTACMATNSCTWGYSPANAACTSVATATKRCNLGPTFDTDTTTAGDQDVLLRTGSSALSNCWANWGAAGNLFDITGNLREITKSATNVYPLMGGAYNSAAENGATCSFQFYKVDTNFKLFDTGFRCCFTSDPTL</sequence>
<dbReference type="STRING" id="1192034.CAP_7489"/>
<dbReference type="Pfam" id="PF11617">
    <property type="entry name" value="Cu-binding_MopE"/>
    <property type="match status" value="8"/>
</dbReference>
<dbReference type="PROSITE" id="PS51379">
    <property type="entry name" value="4FE4S_FER_2"/>
    <property type="match status" value="1"/>
</dbReference>
<dbReference type="AlphaFoldDB" id="A0A017SZJ7"/>
<dbReference type="Proteomes" id="UP000019678">
    <property type="component" value="Unassembled WGS sequence"/>
</dbReference>
<evidence type="ECO:0000259" key="2">
    <source>
        <dbReference type="PROSITE" id="PS51379"/>
    </source>
</evidence>
<keyword evidence="4" id="KW-1185">Reference proteome</keyword>
<keyword evidence="1" id="KW-0732">Signal</keyword>
<dbReference type="OrthoDB" id="68195at2"/>
<proteinExistence type="predicted"/>
<dbReference type="RefSeq" id="WP_044248175.1">
    <property type="nucleotide sequence ID" value="NZ_ASRX01000067.1"/>
</dbReference>
<dbReference type="Gene3D" id="3.90.1580.10">
    <property type="entry name" value="paralog of FGE (formylglycine-generating enzyme)"/>
    <property type="match status" value="1"/>
</dbReference>
<feature type="domain" description="4Fe-4S ferredoxin-type" evidence="2">
    <location>
        <begin position="107"/>
        <end position="136"/>
    </location>
</feature>
<dbReference type="InterPro" id="IPR016187">
    <property type="entry name" value="CTDL_fold"/>
</dbReference>
<organism evidence="3 4">
    <name type="scientific">Chondromyces apiculatus DSM 436</name>
    <dbReference type="NCBI Taxonomy" id="1192034"/>
    <lineage>
        <taxon>Bacteria</taxon>
        <taxon>Pseudomonadati</taxon>
        <taxon>Myxococcota</taxon>
        <taxon>Polyangia</taxon>
        <taxon>Polyangiales</taxon>
        <taxon>Polyangiaceae</taxon>
        <taxon>Chondromyces</taxon>
    </lineage>
</organism>
<feature type="chain" id="PRO_5001496800" evidence="1">
    <location>
        <begin position="40"/>
        <end position="961"/>
    </location>
</feature>
<dbReference type="SUPFAM" id="SSF56436">
    <property type="entry name" value="C-type lectin-like"/>
    <property type="match status" value="1"/>
</dbReference>
<protein>
    <submittedName>
        <fullName evidence="3">Putative lipoprotein</fullName>
    </submittedName>
</protein>
<dbReference type="InterPro" id="IPR042095">
    <property type="entry name" value="SUMF_sf"/>
</dbReference>
<accession>A0A017SZJ7</accession>
<gene>
    <name evidence="3" type="ORF">CAP_7489</name>
</gene>
<evidence type="ECO:0000313" key="4">
    <source>
        <dbReference type="Proteomes" id="UP000019678"/>
    </source>
</evidence>
<dbReference type="PROSITE" id="PS51257">
    <property type="entry name" value="PROKAR_LIPOPROTEIN"/>
    <property type="match status" value="1"/>
</dbReference>
<feature type="signal peptide" evidence="1">
    <location>
        <begin position="1"/>
        <end position="39"/>
    </location>
</feature>
<dbReference type="eggNOG" id="COG5184">
    <property type="taxonomic scope" value="Bacteria"/>
</dbReference>
<evidence type="ECO:0000313" key="3">
    <source>
        <dbReference type="EMBL" id="EYF02010.1"/>
    </source>
</evidence>
<evidence type="ECO:0000256" key="1">
    <source>
        <dbReference type="SAM" id="SignalP"/>
    </source>
</evidence>
<keyword evidence="3" id="KW-0449">Lipoprotein</keyword>